<keyword evidence="7" id="KW-0975">Bacterial flagellum</keyword>
<keyword evidence="6 10" id="KW-0472">Membrane</keyword>
<dbReference type="Pfam" id="PF04347">
    <property type="entry name" value="FliO"/>
    <property type="match status" value="1"/>
</dbReference>
<dbReference type="InterPro" id="IPR022781">
    <property type="entry name" value="Flagellar_biosynth_FliO"/>
</dbReference>
<protein>
    <recommendedName>
        <fullName evidence="13">Flagellar biosynthesis protein FliO</fullName>
    </recommendedName>
</protein>
<evidence type="ECO:0000313" key="11">
    <source>
        <dbReference type="EMBL" id="MBP1851000.1"/>
    </source>
</evidence>
<evidence type="ECO:0000256" key="2">
    <source>
        <dbReference type="ARBA" id="ARBA00004236"/>
    </source>
</evidence>
<evidence type="ECO:0000256" key="1">
    <source>
        <dbReference type="ARBA" id="ARBA00004117"/>
    </source>
</evidence>
<keyword evidence="12" id="KW-1185">Reference proteome</keyword>
<organism evidence="11 12">
    <name type="scientific">Rhizobium halophytocola</name>
    <dbReference type="NCBI Taxonomy" id="735519"/>
    <lineage>
        <taxon>Bacteria</taxon>
        <taxon>Pseudomonadati</taxon>
        <taxon>Pseudomonadota</taxon>
        <taxon>Alphaproteobacteria</taxon>
        <taxon>Hyphomicrobiales</taxon>
        <taxon>Rhizobiaceae</taxon>
        <taxon>Rhizobium/Agrobacterium group</taxon>
        <taxon>Rhizobium</taxon>
    </lineage>
</organism>
<evidence type="ECO:0000256" key="5">
    <source>
        <dbReference type="ARBA" id="ARBA00022989"/>
    </source>
</evidence>
<evidence type="ECO:0000256" key="3">
    <source>
        <dbReference type="ARBA" id="ARBA00022475"/>
    </source>
</evidence>
<dbReference type="PANTHER" id="PTHR38766">
    <property type="entry name" value="FLAGELLAR PROTEIN FLIO"/>
    <property type="match status" value="1"/>
</dbReference>
<name>A0ABS4DZ97_9HYPH</name>
<feature type="compositionally biased region" description="Pro residues" evidence="9">
    <location>
        <begin position="256"/>
        <end position="266"/>
    </location>
</feature>
<proteinExistence type="inferred from homology"/>
<reference evidence="11 12" key="1">
    <citation type="submission" date="2021-03" db="EMBL/GenBank/DDBJ databases">
        <title>Genomic Encyclopedia of Type Strains, Phase IV (KMG-IV): sequencing the most valuable type-strain genomes for metagenomic binning, comparative biology and taxonomic classification.</title>
        <authorList>
            <person name="Goeker M."/>
        </authorList>
    </citation>
    <scope>NUCLEOTIDE SEQUENCE [LARGE SCALE GENOMIC DNA]</scope>
    <source>
        <strain evidence="11 12">DSM 21600</strain>
    </source>
</reference>
<evidence type="ECO:0000256" key="6">
    <source>
        <dbReference type="ARBA" id="ARBA00023136"/>
    </source>
</evidence>
<evidence type="ECO:0000256" key="10">
    <source>
        <dbReference type="SAM" id="Phobius"/>
    </source>
</evidence>
<accession>A0ABS4DZ97</accession>
<keyword evidence="4 10" id="KW-0812">Transmembrane</keyword>
<feature type="compositionally biased region" description="Low complexity" evidence="9">
    <location>
        <begin position="235"/>
        <end position="255"/>
    </location>
</feature>
<evidence type="ECO:0000256" key="9">
    <source>
        <dbReference type="SAM" id="MobiDB-lite"/>
    </source>
</evidence>
<comment type="subcellular location">
    <subcellularLocation>
        <location evidence="1">Bacterial flagellum basal body</location>
    </subcellularLocation>
    <subcellularLocation>
        <location evidence="2">Cell membrane</location>
    </subcellularLocation>
</comment>
<comment type="caution">
    <text evidence="11">The sequence shown here is derived from an EMBL/GenBank/DDBJ whole genome shotgun (WGS) entry which is preliminary data.</text>
</comment>
<evidence type="ECO:0000256" key="8">
    <source>
        <dbReference type="ARBA" id="ARBA00037937"/>
    </source>
</evidence>
<sequence>MLDDMVSAYGNRFLVAALGVSLALLGLFVVLWVLRHRAPSPFVRGGRNRQPRLQVLDAAAIDARRRLVLVRRDNVEHLVMIGGPTDIVIESGIGEERPYLAVDRAAETAGAVDSEPRLATPEPARQAAAVTAAPTMPVDVPSVPVRESRPATPAAPSRGEDASVATASIDPPTEAIRAPQPSAPTVSAPPPSSQAPAASVEKTEPTLSLPERLAPVEAPAPKTPPPVTRTEPVLQAPAQQIQTPEIQTPQVQSPQAPVPQAQPEPAPALRAQAPQDKEPPQSLQADPDFSKFLEDHMITHLDGLKEGRLQSVTRPAPTVMPPVAANIPPMPQHAPAPARTTTLRPEALAPQRPAAPPGQSHPKEIRPEVKEDTNLQQEIAKIFGEMGGNRRD</sequence>
<feature type="compositionally biased region" description="Low complexity" evidence="9">
    <location>
        <begin position="121"/>
        <end position="141"/>
    </location>
</feature>
<comment type="similarity">
    <text evidence="8">Belongs to the FliO/MopB family.</text>
</comment>
<feature type="compositionally biased region" description="Basic and acidic residues" evidence="9">
    <location>
        <begin position="361"/>
        <end position="373"/>
    </location>
</feature>
<feature type="region of interest" description="Disordered" evidence="9">
    <location>
        <begin position="315"/>
        <end position="392"/>
    </location>
</feature>
<dbReference type="EMBL" id="JAGGJU010000006">
    <property type="protein sequence ID" value="MBP1851000.1"/>
    <property type="molecule type" value="Genomic_DNA"/>
</dbReference>
<dbReference type="InterPro" id="IPR052205">
    <property type="entry name" value="FliO/MopB"/>
</dbReference>
<keyword evidence="3" id="KW-1003">Cell membrane</keyword>
<evidence type="ECO:0000256" key="7">
    <source>
        <dbReference type="ARBA" id="ARBA00023143"/>
    </source>
</evidence>
<gene>
    <name evidence="11" type="ORF">J2Z17_002443</name>
</gene>
<dbReference type="RefSeq" id="WP_209945294.1">
    <property type="nucleotide sequence ID" value="NZ_JAGGJU010000006.1"/>
</dbReference>
<keyword evidence="5 10" id="KW-1133">Transmembrane helix</keyword>
<evidence type="ECO:0000313" key="12">
    <source>
        <dbReference type="Proteomes" id="UP000759443"/>
    </source>
</evidence>
<feature type="transmembrane region" description="Helical" evidence="10">
    <location>
        <begin position="12"/>
        <end position="34"/>
    </location>
</feature>
<evidence type="ECO:0000256" key="4">
    <source>
        <dbReference type="ARBA" id="ARBA00022692"/>
    </source>
</evidence>
<dbReference type="PANTHER" id="PTHR38766:SF1">
    <property type="entry name" value="FLAGELLAR PROTEIN FLIO"/>
    <property type="match status" value="1"/>
</dbReference>
<evidence type="ECO:0008006" key="13">
    <source>
        <dbReference type="Google" id="ProtNLM"/>
    </source>
</evidence>
<dbReference type="Proteomes" id="UP000759443">
    <property type="component" value="Unassembled WGS sequence"/>
</dbReference>
<feature type="region of interest" description="Disordered" evidence="9">
    <location>
        <begin position="110"/>
        <end position="291"/>
    </location>
</feature>